<feature type="region of interest" description="Disordered" evidence="1">
    <location>
        <begin position="73"/>
        <end position="95"/>
    </location>
</feature>
<feature type="compositionally biased region" description="Basic and acidic residues" evidence="1">
    <location>
        <begin position="130"/>
        <end position="140"/>
    </location>
</feature>
<dbReference type="AlphaFoldDB" id="A0A6S7HG85"/>
<sequence length="140" mass="15304">HSAKENGEKSNEDEVPVLLQEGCINSDPVALPRHETMVYMEDLPLEEMNNGIHIEPPRPNINHHAQGMDYTKATSTLGKPESDTDDTTSIAGSNSIASSAEIASRCFPPQACNTGSKKQEKNQSINTKHCIQDNEKECKG</sequence>
<reference evidence="2" key="1">
    <citation type="submission" date="2020-04" db="EMBL/GenBank/DDBJ databases">
        <authorList>
            <person name="Alioto T."/>
            <person name="Alioto T."/>
            <person name="Gomez Garrido J."/>
        </authorList>
    </citation>
    <scope>NUCLEOTIDE SEQUENCE</scope>
    <source>
        <strain evidence="2">A484AB</strain>
    </source>
</reference>
<accession>A0A6S7HG85</accession>
<organism evidence="2 3">
    <name type="scientific">Paramuricea clavata</name>
    <name type="common">Red gorgonian</name>
    <name type="synonym">Violescent sea-whip</name>
    <dbReference type="NCBI Taxonomy" id="317549"/>
    <lineage>
        <taxon>Eukaryota</taxon>
        <taxon>Metazoa</taxon>
        <taxon>Cnidaria</taxon>
        <taxon>Anthozoa</taxon>
        <taxon>Octocorallia</taxon>
        <taxon>Malacalcyonacea</taxon>
        <taxon>Plexauridae</taxon>
        <taxon>Paramuricea</taxon>
    </lineage>
</organism>
<evidence type="ECO:0000313" key="2">
    <source>
        <dbReference type="EMBL" id="CAB4003299.1"/>
    </source>
</evidence>
<feature type="compositionally biased region" description="Polar residues" evidence="1">
    <location>
        <begin position="111"/>
        <end position="129"/>
    </location>
</feature>
<keyword evidence="3" id="KW-1185">Reference proteome</keyword>
<feature type="region of interest" description="Disordered" evidence="1">
    <location>
        <begin position="107"/>
        <end position="140"/>
    </location>
</feature>
<evidence type="ECO:0000256" key="1">
    <source>
        <dbReference type="SAM" id="MobiDB-lite"/>
    </source>
</evidence>
<proteinExistence type="predicted"/>
<comment type="caution">
    <text evidence="2">The sequence shown here is derived from an EMBL/GenBank/DDBJ whole genome shotgun (WGS) entry which is preliminary data.</text>
</comment>
<dbReference type="Proteomes" id="UP001152795">
    <property type="component" value="Unassembled WGS sequence"/>
</dbReference>
<evidence type="ECO:0000313" key="3">
    <source>
        <dbReference type="Proteomes" id="UP001152795"/>
    </source>
</evidence>
<name>A0A6S7HG85_PARCT</name>
<feature type="non-terminal residue" evidence="2">
    <location>
        <position position="140"/>
    </location>
</feature>
<dbReference type="EMBL" id="CACRXK020004590">
    <property type="protein sequence ID" value="CAB4003299.1"/>
    <property type="molecule type" value="Genomic_DNA"/>
</dbReference>
<protein>
    <submittedName>
        <fullName evidence="2">Uncharacterized protein</fullName>
    </submittedName>
</protein>
<gene>
    <name evidence="2" type="ORF">PACLA_8A012348</name>
</gene>